<dbReference type="SUPFAM" id="SSF109998">
    <property type="entry name" value="Triger factor/SurA peptide-binding domain-like"/>
    <property type="match status" value="1"/>
</dbReference>
<organism evidence="9 10">
    <name type="scientific">Asaccharospora irregularis DSM 2635</name>
    <dbReference type="NCBI Taxonomy" id="1121321"/>
    <lineage>
        <taxon>Bacteria</taxon>
        <taxon>Bacillati</taxon>
        <taxon>Bacillota</taxon>
        <taxon>Clostridia</taxon>
        <taxon>Peptostreptococcales</taxon>
        <taxon>Peptostreptococcaceae</taxon>
        <taxon>Asaccharospora</taxon>
    </lineage>
</organism>
<accession>A0A1M5MWQ2</accession>
<evidence type="ECO:0000259" key="8">
    <source>
        <dbReference type="PROSITE" id="PS50198"/>
    </source>
</evidence>
<dbReference type="RefSeq" id="WP_073124997.1">
    <property type="nucleotide sequence ID" value="NZ_BAABCH010000002.1"/>
</dbReference>
<dbReference type="PANTHER" id="PTHR47245:SF1">
    <property type="entry name" value="FOLDASE PROTEIN PRSA"/>
    <property type="match status" value="1"/>
</dbReference>
<dbReference type="EMBL" id="FQWX01000008">
    <property type="protein sequence ID" value="SHG81728.1"/>
    <property type="molecule type" value="Genomic_DNA"/>
</dbReference>
<dbReference type="OrthoDB" id="14196at2"/>
<feature type="transmembrane region" description="Helical" evidence="7">
    <location>
        <begin position="40"/>
        <end position="58"/>
    </location>
</feature>
<dbReference type="InterPro" id="IPR027304">
    <property type="entry name" value="Trigger_fact/SurA_dom_sf"/>
</dbReference>
<dbReference type="InterPro" id="IPR000297">
    <property type="entry name" value="PPIase_PpiC"/>
</dbReference>
<dbReference type="EC" id="5.2.1.8" evidence="2"/>
<dbReference type="PROSITE" id="PS01096">
    <property type="entry name" value="PPIC_PPIASE_1"/>
    <property type="match status" value="1"/>
</dbReference>
<evidence type="ECO:0000256" key="4">
    <source>
        <dbReference type="ARBA" id="ARBA00023110"/>
    </source>
</evidence>
<reference evidence="10" key="1">
    <citation type="submission" date="2016-11" db="EMBL/GenBank/DDBJ databases">
        <authorList>
            <person name="Varghese N."/>
            <person name="Submissions S."/>
        </authorList>
    </citation>
    <scope>NUCLEOTIDE SEQUENCE [LARGE SCALE GENOMIC DNA]</scope>
    <source>
        <strain evidence="10">DSM 2635</strain>
    </source>
</reference>
<dbReference type="PANTHER" id="PTHR47245">
    <property type="entry name" value="PEPTIDYLPROLYL ISOMERASE"/>
    <property type="match status" value="1"/>
</dbReference>
<dbReference type="GO" id="GO:0003755">
    <property type="term" value="F:peptidyl-prolyl cis-trans isomerase activity"/>
    <property type="evidence" value="ECO:0007669"/>
    <property type="project" value="UniProtKB-KW"/>
</dbReference>
<keyword evidence="10" id="KW-1185">Reference proteome</keyword>
<dbReference type="Gene3D" id="3.10.50.40">
    <property type="match status" value="1"/>
</dbReference>
<feature type="domain" description="PpiC" evidence="8">
    <location>
        <begin position="214"/>
        <end position="320"/>
    </location>
</feature>
<protein>
    <recommendedName>
        <fullName evidence="2">peptidylprolyl isomerase</fullName>
        <ecNumber evidence="2">5.2.1.8</ecNumber>
    </recommendedName>
</protein>
<dbReference type="STRING" id="1121321.SAMN04488530_10849"/>
<dbReference type="AlphaFoldDB" id="A0A1M5MWQ2"/>
<keyword evidence="5 6" id="KW-0413">Isomerase</keyword>
<dbReference type="PROSITE" id="PS50198">
    <property type="entry name" value="PPIC_PPIASE_2"/>
    <property type="match status" value="1"/>
</dbReference>
<sequence>MDKETKDKVNTDEINEKNQNNCMLSTKKHDKHSKSLIKKYIAIMTAGVLCVGIGFVGGKEVGRRLPATHKSYSNKKVVATVGDSKITGEQLKNRMEPVFYLNGKRKMTTEEVQAYEASMIDYMTTTEMLYLKGKEENIKVTEDEVTKEYDSLMDSIKEKFSMSEEEFLEEFNFTKKLIRSEVKKEAIATKYLAKASEVKEDEAKNYYDRNKEQFAQVRASHILLKTVDDTGNALSKKEKSDKKLKANEVLKKVKNGEDFSSLAKKYSEDNSSSKGGDVGYFSKGQMVEVFENEAFKLKIGDVSKSLIESDYGYHIIKKTGERYENFNDIKDDLIYRLSYEKQGNIVDNLVEEYNVKINK</sequence>
<evidence type="ECO:0000313" key="9">
    <source>
        <dbReference type="EMBL" id="SHG81728.1"/>
    </source>
</evidence>
<keyword evidence="7" id="KW-0472">Membrane</keyword>
<evidence type="ECO:0000256" key="6">
    <source>
        <dbReference type="PROSITE-ProRule" id="PRU00278"/>
    </source>
</evidence>
<dbReference type="SUPFAM" id="SSF54534">
    <property type="entry name" value="FKBP-like"/>
    <property type="match status" value="1"/>
</dbReference>
<name>A0A1M5MWQ2_9FIRM</name>
<evidence type="ECO:0000256" key="7">
    <source>
        <dbReference type="SAM" id="Phobius"/>
    </source>
</evidence>
<dbReference type="InterPro" id="IPR046357">
    <property type="entry name" value="PPIase_dom_sf"/>
</dbReference>
<keyword evidence="4 6" id="KW-0697">Rotamase</keyword>
<comment type="catalytic activity">
    <reaction evidence="1">
        <text>[protein]-peptidylproline (omega=180) = [protein]-peptidylproline (omega=0)</text>
        <dbReference type="Rhea" id="RHEA:16237"/>
        <dbReference type="Rhea" id="RHEA-COMP:10747"/>
        <dbReference type="Rhea" id="RHEA-COMP:10748"/>
        <dbReference type="ChEBI" id="CHEBI:83833"/>
        <dbReference type="ChEBI" id="CHEBI:83834"/>
        <dbReference type="EC" id="5.2.1.8"/>
    </reaction>
</comment>
<keyword evidence="7" id="KW-1133">Transmembrane helix</keyword>
<keyword evidence="7" id="KW-0812">Transmembrane</keyword>
<evidence type="ECO:0000313" key="10">
    <source>
        <dbReference type="Proteomes" id="UP000243255"/>
    </source>
</evidence>
<dbReference type="InterPro" id="IPR023058">
    <property type="entry name" value="PPIase_PpiC_CS"/>
</dbReference>
<dbReference type="Gene3D" id="1.10.4030.10">
    <property type="entry name" value="Porin chaperone SurA, peptide-binding domain"/>
    <property type="match status" value="1"/>
</dbReference>
<evidence type="ECO:0000256" key="1">
    <source>
        <dbReference type="ARBA" id="ARBA00000971"/>
    </source>
</evidence>
<dbReference type="InterPro" id="IPR050245">
    <property type="entry name" value="PrsA_foldase"/>
</dbReference>
<evidence type="ECO:0000256" key="3">
    <source>
        <dbReference type="ARBA" id="ARBA00022729"/>
    </source>
</evidence>
<dbReference type="Proteomes" id="UP000243255">
    <property type="component" value="Unassembled WGS sequence"/>
</dbReference>
<keyword evidence="3" id="KW-0732">Signal</keyword>
<evidence type="ECO:0000256" key="2">
    <source>
        <dbReference type="ARBA" id="ARBA00013194"/>
    </source>
</evidence>
<gene>
    <name evidence="9" type="ORF">SAMN04488530_10849</name>
</gene>
<evidence type="ECO:0000256" key="5">
    <source>
        <dbReference type="ARBA" id="ARBA00023235"/>
    </source>
</evidence>
<proteinExistence type="predicted"/>
<dbReference type="Pfam" id="PF13616">
    <property type="entry name" value="Rotamase_3"/>
    <property type="match status" value="1"/>
</dbReference>